<keyword evidence="9" id="KW-0028">Amino-acid biosynthesis</keyword>
<comment type="pathway">
    <text evidence="2 9">Amino-acid biosynthesis; L-arginine biosynthesis [regulation].</text>
</comment>
<evidence type="ECO:0000256" key="4">
    <source>
        <dbReference type="ARBA" id="ARBA00021148"/>
    </source>
</evidence>
<evidence type="ECO:0000313" key="12">
    <source>
        <dbReference type="EMBL" id="MBF0635932.1"/>
    </source>
</evidence>
<keyword evidence="6 9" id="KW-0805">Transcription regulation</keyword>
<dbReference type="PRINTS" id="PR01467">
    <property type="entry name" value="ARGREPRESSOR"/>
</dbReference>
<dbReference type="InterPro" id="IPR020900">
    <property type="entry name" value="Arg_repress_DNA-bd"/>
</dbReference>
<accession>A0ABR9XPX1</accession>
<proteinExistence type="inferred from homology"/>
<keyword evidence="7 9" id="KW-0238">DNA-binding</keyword>
<reference evidence="12 13" key="1">
    <citation type="journal article" date="2020" name="Microorganisms">
        <title>Simultaneous Genome Sequencing of Prosthecochloris ethylica and Desulfuromonas acetoxidans within a Syntrophic Mixture Reveals Unique Pili and Protein Interactions.</title>
        <authorList>
            <person name="Kyndt J.A."/>
            <person name="Van Beeumen J.J."/>
            <person name="Meyer T.E."/>
        </authorList>
    </citation>
    <scope>NUCLEOTIDE SEQUENCE [LARGE SCALE GENOMIC DNA]</scope>
    <source>
        <strain evidence="12 13">N3</strain>
    </source>
</reference>
<evidence type="ECO:0000256" key="8">
    <source>
        <dbReference type="ARBA" id="ARBA00023163"/>
    </source>
</evidence>
<feature type="domain" description="Arginine repressor DNA-binding" evidence="10">
    <location>
        <begin position="1"/>
        <end position="67"/>
    </location>
</feature>
<dbReference type="HAMAP" id="MF_00173">
    <property type="entry name" value="Arg_repressor"/>
    <property type="match status" value="1"/>
</dbReference>
<evidence type="ECO:0000256" key="9">
    <source>
        <dbReference type="HAMAP-Rule" id="MF_00173"/>
    </source>
</evidence>
<protein>
    <recommendedName>
        <fullName evidence="4 9">Arginine repressor</fullName>
    </recommendedName>
</protein>
<evidence type="ECO:0000256" key="3">
    <source>
        <dbReference type="ARBA" id="ARBA00008316"/>
    </source>
</evidence>
<comment type="similarity">
    <text evidence="3 9">Belongs to the ArgR family.</text>
</comment>
<dbReference type="InterPro" id="IPR036388">
    <property type="entry name" value="WH-like_DNA-bd_sf"/>
</dbReference>
<dbReference type="SUPFAM" id="SSF55252">
    <property type="entry name" value="C-terminal domain of arginine repressor"/>
    <property type="match status" value="1"/>
</dbReference>
<dbReference type="InterPro" id="IPR036251">
    <property type="entry name" value="Arg_repress_C_sf"/>
</dbReference>
<name>A0ABR9XPX1_9CHLB</name>
<dbReference type="InterPro" id="IPR036390">
    <property type="entry name" value="WH_DNA-bd_sf"/>
</dbReference>
<evidence type="ECO:0000256" key="1">
    <source>
        <dbReference type="ARBA" id="ARBA00004496"/>
    </source>
</evidence>
<comment type="subcellular location">
    <subcellularLocation>
        <location evidence="1 9">Cytoplasm</location>
    </subcellularLocation>
</comment>
<gene>
    <name evidence="9" type="primary">argR</name>
    <name evidence="12" type="ORF">INT08_01870</name>
</gene>
<dbReference type="PANTHER" id="PTHR34471">
    <property type="entry name" value="ARGININE REPRESSOR"/>
    <property type="match status" value="1"/>
</dbReference>
<dbReference type="InterPro" id="IPR001669">
    <property type="entry name" value="Arg_repress"/>
</dbReference>
<evidence type="ECO:0000313" key="13">
    <source>
        <dbReference type="Proteomes" id="UP000619838"/>
    </source>
</evidence>
<dbReference type="InterPro" id="IPR020899">
    <property type="entry name" value="Arg_repress_C"/>
</dbReference>
<comment type="function">
    <text evidence="9">Regulates arginine biosynthesis genes.</text>
</comment>
<keyword evidence="9" id="KW-0678">Repressor</keyword>
<dbReference type="Pfam" id="PF02863">
    <property type="entry name" value="Arg_repressor_C"/>
    <property type="match status" value="1"/>
</dbReference>
<feature type="domain" description="Arginine repressor C-terminal" evidence="11">
    <location>
        <begin position="80"/>
        <end position="142"/>
    </location>
</feature>
<organism evidence="12 13">
    <name type="scientific">Prosthecochloris ethylica</name>
    <dbReference type="NCBI Taxonomy" id="2743976"/>
    <lineage>
        <taxon>Bacteria</taxon>
        <taxon>Pseudomonadati</taxon>
        <taxon>Chlorobiota</taxon>
        <taxon>Chlorobiia</taxon>
        <taxon>Chlorobiales</taxon>
        <taxon>Chlorobiaceae</taxon>
        <taxon>Prosthecochloris</taxon>
    </lineage>
</organism>
<evidence type="ECO:0000256" key="2">
    <source>
        <dbReference type="ARBA" id="ARBA00005040"/>
    </source>
</evidence>
<dbReference type="Gene3D" id="3.30.1360.40">
    <property type="match status" value="1"/>
</dbReference>
<keyword evidence="8 9" id="KW-0804">Transcription</keyword>
<dbReference type="Pfam" id="PF01316">
    <property type="entry name" value="Arg_repressor"/>
    <property type="match status" value="1"/>
</dbReference>
<dbReference type="EMBL" id="JADGII010000002">
    <property type="protein sequence ID" value="MBF0635932.1"/>
    <property type="molecule type" value="Genomic_DNA"/>
</dbReference>
<dbReference type="SUPFAM" id="SSF46785">
    <property type="entry name" value="Winged helix' DNA-binding domain"/>
    <property type="match status" value="1"/>
</dbReference>
<evidence type="ECO:0000256" key="5">
    <source>
        <dbReference type="ARBA" id="ARBA00022490"/>
    </source>
</evidence>
<evidence type="ECO:0000256" key="6">
    <source>
        <dbReference type="ARBA" id="ARBA00023015"/>
    </source>
</evidence>
<comment type="caution">
    <text evidence="12">The sequence shown here is derived from an EMBL/GenBank/DDBJ whole genome shotgun (WGS) entry which is preliminary data.</text>
</comment>
<evidence type="ECO:0000259" key="10">
    <source>
        <dbReference type="Pfam" id="PF01316"/>
    </source>
</evidence>
<dbReference type="Gene3D" id="1.10.10.10">
    <property type="entry name" value="Winged helix-like DNA-binding domain superfamily/Winged helix DNA-binding domain"/>
    <property type="match status" value="1"/>
</dbReference>
<dbReference type="PANTHER" id="PTHR34471:SF1">
    <property type="entry name" value="ARGININE REPRESSOR"/>
    <property type="match status" value="1"/>
</dbReference>
<sequence length="149" mass="16351">MSKQLRQMKIKELLHSREISNQGELIRMLEQAGIEVAQATLSRDCSELGVVRSRTHSGYRLVLPNDTPRQIIRGLVGMEVQTIEANENAIVIKTLPGRAHGVGSYLDQLNMSSVLGTIAGDDTVLVIPASIRQISLVVEEIQSHLSQPS</sequence>
<keyword evidence="9" id="KW-0055">Arginine biosynthesis</keyword>
<dbReference type="Proteomes" id="UP000619838">
    <property type="component" value="Unassembled WGS sequence"/>
</dbReference>
<keyword evidence="5 9" id="KW-0963">Cytoplasm</keyword>
<evidence type="ECO:0000256" key="7">
    <source>
        <dbReference type="ARBA" id="ARBA00023125"/>
    </source>
</evidence>
<evidence type="ECO:0000259" key="11">
    <source>
        <dbReference type="Pfam" id="PF02863"/>
    </source>
</evidence>
<keyword evidence="13" id="KW-1185">Reference proteome</keyword>
<dbReference type="RefSeq" id="WP_114607116.1">
    <property type="nucleotide sequence ID" value="NZ_JABVZQ010000004.1"/>
</dbReference>